<name>A0A810NE13_9ACTN</name>
<feature type="compositionally biased region" description="Basic and acidic residues" evidence="1">
    <location>
        <begin position="1"/>
        <end position="12"/>
    </location>
</feature>
<dbReference type="KEGG" id="pry:Prubr_65460"/>
<dbReference type="Proteomes" id="UP000680866">
    <property type="component" value="Chromosome"/>
</dbReference>
<evidence type="ECO:0000256" key="1">
    <source>
        <dbReference type="SAM" id="MobiDB-lite"/>
    </source>
</evidence>
<evidence type="ECO:0000313" key="3">
    <source>
        <dbReference type="Proteomes" id="UP000680866"/>
    </source>
</evidence>
<dbReference type="EMBL" id="AP023359">
    <property type="protein sequence ID" value="BCJ69525.1"/>
    <property type="molecule type" value="Genomic_DNA"/>
</dbReference>
<accession>A0A810NE13</accession>
<keyword evidence="3" id="KW-1185">Reference proteome</keyword>
<evidence type="ECO:0000313" key="2">
    <source>
        <dbReference type="EMBL" id="BCJ69525.1"/>
    </source>
</evidence>
<gene>
    <name evidence="2" type="ORF">Prubr_65460</name>
</gene>
<feature type="region of interest" description="Disordered" evidence="1">
    <location>
        <begin position="1"/>
        <end position="108"/>
    </location>
</feature>
<reference evidence="2" key="1">
    <citation type="submission" date="2020-08" db="EMBL/GenBank/DDBJ databases">
        <title>Whole genome shotgun sequence of Polymorphospora rubra NBRC 101157.</title>
        <authorList>
            <person name="Komaki H."/>
            <person name="Tamura T."/>
        </authorList>
    </citation>
    <scope>NUCLEOTIDE SEQUENCE</scope>
    <source>
        <strain evidence="2">NBRC 101157</strain>
    </source>
</reference>
<protein>
    <submittedName>
        <fullName evidence="2">Uncharacterized protein</fullName>
    </submittedName>
</protein>
<organism evidence="2 3">
    <name type="scientific">Polymorphospora rubra</name>
    <dbReference type="NCBI Taxonomy" id="338584"/>
    <lineage>
        <taxon>Bacteria</taxon>
        <taxon>Bacillati</taxon>
        <taxon>Actinomycetota</taxon>
        <taxon>Actinomycetes</taxon>
        <taxon>Micromonosporales</taxon>
        <taxon>Micromonosporaceae</taxon>
        <taxon>Polymorphospora</taxon>
    </lineage>
</organism>
<sequence>MRDWPTHGEQGRHPRSTFSPGKGGPYKGSFPTTPVTDSEQHGLPRTSSTIPDRHRRATAADPDRFEQAAIGQASGSGRCSTPNRPTESEWPDEVTSVADCDAMGPKVR</sequence>
<feature type="compositionally biased region" description="Polar residues" evidence="1">
    <location>
        <begin position="73"/>
        <end position="85"/>
    </location>
</feature>
<dbReference type="AlphaFoldDB" id="A0A810NE13"/>
<proteinExistence type="predicted"/>